<organism evidence="2 3">
    <name type="scientific">Anopheles maculatus</name>
    <dbReference type="NCBI Taxonomy" id="74869"/>
    <lineage>
        <taxon>Eukaryota</taxon>
        <taxon>Metazoa</taxon>
        <taxon>Ecdysozoa</taxon>
        <taxon>Arthropoda</taxon>
        <taxon>Hexapoda</taxon>
        <taxon>Insecta</taxon>
        <taxon>Pterygota</taxon>
        <taxon>Neoptera</taxon>
        <taxon>Endopterygota</taxon>
        <taxon>Diptera</taxon>
        <taxon>Nematocera</taxon>
        <taxon>Culicoidea</taxon>
        <taxon>Culicidae</taxon>
        <taxon>Anophelinae</taxon>
        <taxon>Anopheles</taxon>
        <taxon>Anopheles maculatus group</taxon>
    </lineage>
</organism>
<evidence type="ECO:0000313" key="2">
    <source>
        <dbReference type="EnsemblMetazoa" id="AMAM011990-PA"/>
    </source>
</evidence>
<feature type="compositionally biased region" description="Polar residues" evidence="1">
    <location>
        <begin position="212"/>
        <end position="222"/>
    </location>
</feature>
<feature type="region of interest" description="Disordered" evidence="1">
    <location>
        <begin position="1"/>
        <end position="34"/>
    </location>
</feature>
<dbReference type="Proteomes" id="UP000075901">
    <property type="component" value="Unassembled WGS sequence"/>
</dbReference>
<proteinExistence type="predicted"/>
<reference evidence="3" key="1">
    <citation type="submission" date="2013-09" db="EMBL/GenBank/DDBJ databases">
        <title>The Genome Sequence of Anopheles maculatus species B.</title>
        <authorList>
            <consortium name="The Broad Institute Genomics Platform"/>
            <person name="Neafsey D.E."/>
            <person name="Besansky N."/>
            <person name="Howell P."/>
            <person name="Walton C."/>
            <person name="Young S.K."/>
            <person name="Zeng Q."/>
            <person name="Gargeya S."/>
            <person name="Fitzgerald M."/>
            <person name="Haas B."/>
            <person name="Abouelleil A."/>
            <person name="Allen A.W."/>
            <person name="Alvarado L."/>
            <person name="Arachchi H.M."/>
            <person name="Berlin A.M."/>
            <person name="Chapman S.B."/>
            <person name="Gainer-Dewar J."/>
            <person name="Goldberg J."/>
            <person name="Griggs A."/>
            <person name="Gujja S."/>
            <person name="Hansen M."/>
            <person name="Howarth C."/>
            <person name="Imamovic A."/>
            <person name="Ireland A."/>
            <person name="Larimer J."/>
            <person name="McCowan C."/>
            <person name="Murphy C."/>
            <person name="Pearson M."/>
            <person name="Poon T.W."/>
            <person name="Priest M."/>
            <person name="Roberts A."/>
            <person name="Saif S."/>
            <person name="Shea T."/>
            <person name="Sisk P."/>
            <person name="Sykes S."/>
            <person name="Wortman J."/>
            <person name="Nusbaum C."/>
            <person name="Birren B."/>
        </authorList>
    </citation>
    <scope>NUCLEOTIDE SEQUENCE [LARGE SCALE GENOMIC DNA]</scope>
    <source>
        <strain evidence="3">maculatus3</strain>
    </source>
</reference>
<evidence type="ECO:0000256" key="1">
    <source>
        <dbReference type="SAM" id="MobiDB-lite"/>
    </source>
</evidence>
<name>A0A182SRJ5_9DIPT</name>
<evidence type="ECO:0000313" key="3">
    <source>
        <dbReference type="Proteomes" id="UP000075901"/>
    </source>
</evidence>
<accession>A0A182SRJ5</accession>
<sequence>ELDEEAEDIDPELENLPLPPPPPGSPPPELQQPRCLNPPVVRMIDFREGGFHGIGLSVPGMAPPTMHLAGANGASMVGLPPPLPVPPVTMPVSGSVPVPGPTSAAGYRHPNVPPHHMLPSHLGAQRPASPHGTLALHHHPHPIPPPSHHLYHHHPGHGPLLVPPPHHAVYPPQQTMPSSALITITSGKKRSSSTVGGNGVHPIESIVSNVATPTPMASSNTASGGGVSAMFDGTPP</sequence>
<feature type="compositionally biased region" description="Acidic residues" evidence="1">
    <location>
        <begin position="1"/>
        <end position="13"/>
    </location>
</feature>
<feature type="compositionally biased region" description="Pro residues" evidence="1">
    <location>
        <begin position="17"/>
        <end position="30"/>
    </location>
</feature>
<reference evidence="2" key="2">
    <citation type="submission" date="2020-05" db="UniProtKB">
        <authorList>
            <consortium name="EnsemblMetazoa"/>
        </authorList>
    </citation>
    <scope>IDENTIFICATION</scope>
    <source>
        <strain evidence="2">maculatus3</strain>
    </source>
</reference>
<protein>
    <submittedName>
        <fullName evidence="2">Uncharacterized protein</fullName>
    </submittedName>
</protein>
<feature type="region of interest" description="Disordered" evidence="1">
    <location>
        <begin position="212"/>
        <end position="236"/>
    </location>
</feature>
<dbReference type="EnsemblMetazoa" id="AMAM011990-RA">
    <property type="protein sequence ID" value="AMAM011990-PA"/>
    <property type="gene ID" value="AMAM011990"/>
</dbReference>
<dbReference type="VEuPathDB" id="VectorBase:AMAM011990"/>
<keyword evidence="3" id="KW-1185">Reference proteome</keyword>
<dbReference type="AlphaFoldDB" id="A0A182SRJ5"/>